<protein>
    <recommendedName>
        <fullName evidence="3">Tail fiber protein</fullName>
    </recommendedName>
</protein>
<organism evidence="1 2">
    <name type="scientific">Eisenbergiella tayi</name>
    <dbReference type="NCBI Taxonomy" id="1432052"/>
    <lineage>
        <taxon>Bacteria</taxon>
        <taxon>Bacillati</taxon>
        <taxon>Bacillota</taxon>
        <taxon>Clostridia</taxon>
        <taxon>Lachnospirales</taxon>
        <taxon>Lachnospiraceae</taxon>
        <taxon>Eisenbergiella</taxon>
    </lineage>
</organism>
<evidence type="ECO:0000313" key="1">
    <source>
        <dbReference type="EMBL" id="ODM03228.1"/>
    </source>
</evidence>
<dbReference type="AlphaFoldDB" id="A0A1E3A3B7"/>
<evidence type="ECO:0008006" key="3">
    <source>
        <dbReference type="Google" id="ProtNLM"/>
    </source>
</evidence>
<gene>
    <name evidence="1" type="ORF">BEI61_04022</name>
</gene>
<evidence type="ECO:0000313" key="2">
    <source>
        <dbReference type="Proteomes" id="UP000094067"/>
    </source>
</evidence>
<sequence>MQLTPNYRLMKPDGTDPVNVQDLNSNMDVLDEEVIKKLDKAGDASNVVNAFSQAGTRTNLTSGEKLSTSLGKLMKWFADFAKVAFSGNYADLTGRPTIPAGGIADASKVIDDIDDIAANTQAGYMAGALALKKVNSDLGGYEFDTINGVPSYKAGADAAWVPFKREPIIEKASFSWAYSPSQTFPAKEGYKIVGLYADITGINSQNAVNINFGISKNLAAGRISISGQTYVNIMGAFYCIYA</sequence>
<dbReference type="EMBL" id="MCGH01000003">
    <property type="protein sequence ID" value="ODM03228.1"/>
    <property type="molecule type" value="Genomic_DNA"/>
</dbReference>
<comment type="caution">
    <text evidence="1">The sequence shown here is derived from an EMBL/GenBank/DDBJ whole genome shotgun (WGS) entry which is preliminary data.</text>
</comment>
<proteinExistence type="predicted"/>
<accession>A0A1E3A3B7</accession>
<name>A0A1E3A3B7_9FIRM</name>
<reference evidence="1 2" key="1">
    <citation type="submission" date="2016-07" db="EMBL/GenBank/DDBJ databases">
        <title>Characterization of isolates of Eisenbergiella tayi derived from blood cultures, using whole genome sequencing.</title>
        <authorList>
            <person name="Burdz T."/>
            <person name="Wiebe D."/>
            <person name="Huynh C."/>
            <person name="Bernard K."/>
        </authorList>
    </citation>
    <scope>NUCLEOTIDE SEQUENCE [LARGE SCALE GENOMIC DNA]</scope>
    <source>
        <strain evidence="1 2">NML 110608</strain>
    </source>
</reference>
<dbReference type="Proteomes" id="UP000094067">
    <property type="component" value="Unassembled WGS sequence"/>
</dbReference>